<dbReference type="GO" id="GO:0015031">
    <property type="term" value="P:protein transport"/>
    <property type="evidence" value="ECO:0007669"/>
    <property type="project" value="InterPro"/>
</dbReference>
<dbReference type="Proteomes" id="UP000176198">
    <property type="component" value="Unassembled WGS sequence"/>
</dbReference>
<evidence type="ECO:0000259" key="4">
    <source>
        <dbReference type="Pfam" id="PF05697"/>
    </source>
</evidence>
<evidence type="ECO:0000313" key="6">
    <source>
        <dbReference type="EMBL" id="OGM02885.1"/>
    </source>
</evidence>
<name>A0A1F7WLJ2_9BACT</name>
<dbReference type="Pfam" id="PF05697">
    <property type="entry name" value="Trigger_N"/>
    <property type="match status" value="1"/>
</dbReference>
<dbReference type="Pfam" id="PF05698">
    <property type="entry name" value="Trigger_C"/>
    <property type="match status" value="1"/>
</dbReference>
<evidence type="ECO:0000256" key="1">
    <source>
        <dbReference type="ARBA" id="ARBA00023110"/>
    </source>
</evidence>
<dbReference type="Gene3D" id="1.10.3120.10">
    <property type="entry name" value="Trigger factor, C-terminal domain"/>
    <property type="match status" value="1"/>
</dbReference>
<dbReference type="InterPro" id="IPR037041">
    <property type="entry name" value="Trigger_fac_C_sf"/>
</dbReference>
<dbReference type="InterPro" id="IPR008880">
    <property type="entry name" value="Trigger_fac_C"/>
</dbReference>
<evidence type="ECO:0000259" key="5">
    <source>
        <dbReference type="Pfam" id="PF05698"/>
    </source>
</evidence>
<keyword evidence="1" id="KW-0697">Rotamase</keyword>
<feature type="compositionally biased region" description="Polar residues" evidence="3">
    <location>
        <begin position="7"/>
        <end position="20"/>
    </location>
</feature>
<dbReference type="Gene3D" id="3.30.70.1050">
    <property type="entry name" value="Trigger factor ribosome-binding domain"/>
    <property type="match status" value="1"/>
</dbReference>
<reference evidence="6 7" key="1">
    <citation type="journal article" date="2016" name="Nat. Commun.">
        <title>Thousands of microbial genomes shed light on interconnected biogeochemical processes in an aquifer system.</title>
        <authorList>
            <person name="Anantharaman K."/>
            <person name="Brown C.T."/>
            <person name="Hug L.A."/>
            <person name="Sharon I."/>
            <person name="Castelle C.J."/>
            <person name="Probst A.J."/>
            <person name="Thomas B.C."/>
            <person name="Singh A."/>
            <person name="Wilkins M.J."/>
            <person name="Karaoz U."/>
            <person name="Brodie E.L."/>
            <person name="Williams K.H."/>
            <person name="Hubbard S.S."/>
            <person name="Banfield J.F."/>
        </authorList>
    </citation>
    <scope>NUCLEOTIDE SEQUENCE [LARGE SCALE GENOMIC DNA]</scope>
</reference>
<dbReference type="GO" id="GO:0006457">
    <property type="term" value="P:protein folding"/>
    <property type="evidence" value="ECO:0007669"/>
    <property type="project" value="InterPro"/>
</dbReference>
<evidence type="ECO:0000256" key="3">
    <source>
        <dbReference type="SAM" id="MobiDB-lite"/>
    </source>
</evidence>
<dbReference type="InterPro" id="IPR036611">
    <property type="entry name" value="Trigger_fac_ribosome-bd_sf"/>
</dbReference>
<keyword evidence="2" id="KW-0413">Isomerase</keyword>
<gene>
    <name evidence="6" type="ORF">A2115_00135</name>
</gene>
<sequence>MSKKQTDNSNKSTSTMARSDDGNVQITFTIPFEEIDSKRQEVALSMGQTITVPGFRKGKAPLANLLTHIPSDQLLEKTLSQILPKLVSDAITQHKIKPAIYPKFELVKALDNEPWQIRAITCEIPEFELGDYKKAIANIAKSSSIWTPEKGNKQENEPKMTRELKEQEVIKALIESVKIDIPKILVEEEVNARLSQLLEKIEKLGLNLDTYLKSIGKTAESLRTEYETQASQTLSLDLILSKIAEKENIKVDEKQVDAAIQVSSADKELSDQLKSPEQRRYVEAILRKRAALDSLTALL</sequence>
<feature type="domain" description="Trigger factor ribosome-binding bacterial" evidence="4">
    <location>
        <begin position="18"/>
        <end position="137"/>
    </location>
</feature>
<dbReference type="InterPro" id="IPR027304">
    <property type="entry name" value="Trigger_fact/SurA_dom_sf"/>
</dbReference>
<dbReference type="SUPFAM" id="SSF102735">
    <property type="entry name" value="Trigger factor ribosome-binding domain"/>
    <property type="match status" value="1"/>
</dbReference>
<proteinExistence type="predicted"/>
<protein>
    <submittedName>
        <fullName evidence="6">Uncharacterized protein</fullName>
    </submittedName>
</protein>
<evidence type="ECO:0000256" key="2">
    <source>
        <dbReference type="ARBA" id="ARBA00023235"/>
    </source>
</evidence>
<dbReference type="STRING" id="1802471.A2115_00135"/>
<comment type="caution">
    <text evidence="6">The sequence shown here is derived from an EMBL/GenBank/DDBJ whole genome shotgun (WGS) entry which is preliminary data.</text>
</comment>
<accession>A0A1F7WLJ2</accession>
<feature type="domain" description="Trigger factor C-terminal" evidence="5">
    <location>
        <begin position="154"/>
        <end position="295"/>
    </location>
</feature>
<evidence type="ECO:0000313" key="7">
    <source>
        <dbReference type="Proteomes" id="UP000176198"/>
    </source>
</evidence>
<dbReference type="GO" id="GO:0003755">
    <property type="term" value="F:peptidyl-prolyl cis-trans isomerase activity"/>
    <property type="evidence" value="ECO:0007669"/>
    <property type="project" value="UniProtKB-KW"/>
</dbReference>
<dbReference type="InterPro" id="IPR008881">
    <property type="entry name" value="Trigger_fac_ribosome-bd_bac"/>
</dbReference>
<feature type="region of interest" description="Disordered" evidence="3">
    <location>
        <begin position="1"/>
        <end position="20"/>
    </location>
</feature>
<organism evidence="6 7">
    <name type="scientific">Candidatus Woesebacteria bacterium GWA1_41_8</name>
    <dbReference type="NCBI Taxonomy" id="1802471"/>
    <lineage>
        <taxon>Bacteria</taxon>
        <taxon>Candidatus Woeseibacteriota</taxon>
    </lineage>
</organism>
<dbReference type="EMBL" id="MGFJ01000011">
    <property type="protein sequence ID" value="OGM02885.1"/>
    <property type="molecule type" value="Genomic_DNA"/>
</dbReference>
<dbReference type="AlphaFoldDB" id="A0A1F7WLJ2"/>
<dbReference type="SUPFAM" id="SSF109998">
    <property type="entry name" value="Triger factor/SurA peptide-binding domain-like"/>
    <property type="match status" value="1"/>
</dbReference>